<accession>A0A1W7ADY8</accession>
<dbReference type="GeneID" id="52133375"/>
<sequence>MSVAMMWFVVIAFIFAIFVFGGVLMMFLIKAFDSREADIIDTPEEALEKKVFADDVH</sequence>
<proteinExistence type="predicted"/>
<reference evidence="1 2" key="1">
    <citation type="journal article" date="2017" name="Int. J. Syst. Evol. Microbiol.">
        <title>Macrococcus canis sp. nov., a skin bacterium associated with infections in dogs.</title>
        <authorList>
            <person name="Gobeli Brawand S."/>
            <person name="Cotting K."/>
            <person name="Gomez-Sanz E."/>
            <person name="Collaud A."/>
            <person name="Thomann A."/>
            <person name="Brodard I."/>
            <person name="Rodriguez-Campos S."/>
            <person name="Strauss C."/>
            <person name="Perreten V."/>
        </authorList>
    </citation>
    <scope>NUCLEOTIDE SEQUENCE [LARGE SCALE GENOMIC DNA]</scope>
    <source>
        <strain evidence="1 2">KM45013</strain>
    </source>
</reference>
<protein>
    <submittedName>
        <fullName evidence="1">Uncharacterized protein</fullName>
    </submittedName>
</protein>
<dbReference type="STRING" id="1855823.MCCS_20570"/>
<dbReference type="Proteomes" id="UP000194154">
    <property type="component" value="Chromosome"/>
</dbReference>
<evidence type="ECO:0000313" key="2">
    <source>
        <dbReference type="Proteomes" id="UP000194154"/>
    </source>
</evidence>
<dbReference type="KEGG" id="mcak:MCCS_20570"/>
<dbReference type="AlphaFoldDB" id="A0A1W7ADY8"/>
<dbReference type="RefSeq" id="WP_164942658.1">
    <property type="nucleotide sequence ID" value="NZ_CBCRZA010000007.1"/>
</dbReference>
<organism evidence="1 2">
    <name type="scientific">Macrococcoides canis</name>
    <dbReference type="NCBI Taxonomy" id="1855823"/>
    <lineage>
        <taxon>Bacteria</taxon>
        <taxon>Bacillati</taxon>
        <taxon>Bacillota</taxon>
        <taxon>Bacilli</taxon>
        <taxon>Bacillales</taxon>
        <taxon>Staphylococcaceae</taxon>
        <taxon>Macrococcoides</taxon>
    </lineage>
</organism>
<keyword evidence="2" id="KW-1185">Reference proteome</keyword>
<name>A0A1W7ADY8_9STAP</name>
<dbReference type="EMBL" id="CP021059">
    <property type="protein sequence ID" value="ARQ07646.1"/>
    <property type="molecule type" value="Genomic_DNA"/>
</dbReference>
<evidence type="ECO:0000313" key="1">
    <source>
        <dbReference type="EMBL" id="ARQ07646.1"/>
    </source>
</evidence>
<gene>
    <name evidence="1" type="ORF">MCCS_20570</name>
</gene>